<feature type="compositionally biased region" description="Basic and acidic residues" evidence="1">
    <location>
        <begin position="92"/>
        <end position="104"/>
    </location>
</feature>
<gene>
    <name evidence="2" type="ORF">CTOB1V02_LOCUS2724</name>
</gene>
<dbReference type="EMBL" id="OB660438">
    <property type="protein sequence ID" value="CAD7224771.1"/>
    <property type="molecule type" value="Genomic_DNA"/>
</dbReference>
<dbReference type="AlphaFoldDB" id="A0A7R8W4P9"/>
<protein>
    <submittedName>
        <fullName evidence="2">Uncharacterized protein</fullName>
    </submittedName>
</protein>
<evidence type="ECO:0000256" key="1">
    <source>
        <dbReference type="SAM" id="MobiDB-lite"/>
    </source>
</evidence>
<reference evidence="2" key="1">
    <citation type="submission" date="2020-11" db="EMBL/GenBank/DDBJ databases">
        <authorList>
            <person name="Tran Van P."/>
        </authorList>
    </citation>
    <scope>NUCLEOTIDE SEQUENCE</scope>
</reference>
<feature type="compositionally biased region" description="Gly residues" evidence="1">
    <location>
        <begin position="75"/>
        <end position="89"/>
    </location>
</feature>
<accession>A0A7R8W4P9</accession>
<organism evidence="2">
    <name type="scientific">Cyprideis torosa</name>
    <dbReference type="NCBI Taxonomy" id="163714"/>
    <lineage>
        <taxon>Eukaryota</taxon>
        <taxon>Metazoa</taxon>
        <taxon>Ecdysozoa</taxon>
        <taxon>Arthropoda</taxon>
        <taxon>Crustacea</taxon>
        <taxon>Oligostraca</taxon>
        <taxon>Ostracoda</taxon>
        <taxon>Podocopa</taxon>
        <taxon>Podocopida</taxon>
        <taxon>Cytherocopina</taxon>
        <taxon>Cytheroidea</taxon>
        <taxon>Cytherideidae</taxon>
        <taxon>Cyprideis</taxon>
    </lineage>
</organism>
<sequence length="104" mass="11539">MSEDAAKSAAPDAVEEEATSGTEKSDSGPDEGFQSFLEIGVEPPPLVYPWVPPPRRDDRRSHDRYSRDRSRSQGRYGGGGYGGGGGGGYYESNKRPRYDYNRRY</sequence>
<evidence type="ECO:0000313" key="2">
    <source>
        <dbReference type="EMBL" id="CAD7224771.1"/>
    </source>
</evidence>
<feature type="compositionally biased region" description="Pro residues" evidence="1">
    <location>
        <begin position="42"/>
        <end position="53"/>
    </location>
</feature>
<feature type="compositionally biased region" description="Basic and acidic residues" evidence="1">
    <location>
        <begin position="54"/>
        <end position="71"/>
    </location>
</feature>
<feature type="region of interest" description="Disordered" evidence="1">
    <location>
        <begin position="1"/>
        <end position="104"/>
    </location>
</feature>
<proteinExistence type="predicted"/>
<name>A0A7R8W4P9_9CRUS</name>